<evidence type="ECO:0000259" key="2">
    <source>
        <dbReference type="SMART" id="SM00900"/>
    </source>
</evidence>
<feature type="region of interest" description="Disordered" evidence="1">
    <location>
        <begin position="27"/>
        <end position="112"/>
    </location>
</feature>
<reference evidence="3 4" key="1">
    <citation type="submission" date="2023-07" db="EMBL/GenBank/DDBJ databases">
        <title>Sequencing the genomes of 1000 actinobacteria strains.</title>
        <authorList>
            <person name="Klenk H.-P."/>
        </authorList>
    </citation>
    <scope>NUCLEOTIDE SEQUENCE [LARGE SCALE GENOMIC DNA]</scope>
    <source>
        <strain evidence="3 4">DSM 14785</strain>
    </source>
</reference>
<gene>
    <name evidence="3" type="ORF">JO380_000806</name>
</gene>
<accession>A0ABU0GGD6</accession>
<feature type="domain" description="FMN-binding" evidence="2">
    <location>
        <begin position="118"/>
        <end position="194"/>
    </location>
</feature>
<feature type="compositionally biased region" description="Polar residues" evidence="1">
    <location>
        <begin position="136"/>
        <end position="154"/>
    </location>
</feature>
<dbReference type="Proteomes" id="UP001240250">
    <property type="component" value="Unassembled WGS sequence"/>
</dbReference>
<sequence>MRRILLSIVTTVSGVVLLLQYPTSLDRSAGTTDVTAAGTTTTGTTGGAPSAGSSAGSDPAASASASSSGSSGASGTSDGSSSGSSAGSSGGASDGSSGGSSAGTGLTDGRYTASTSMRYGTVSVTVTVSGGRVTAASGSQDSQDGHSRQVSSAALPTLDDEATTAGGASIAMVSHATFTSEAYARSLQAALDQARP</sequence>
<proteinExistence type="predicted"/>
<dbReference type="RefSeq" id="WP_070319573.1">
    <property type="nucleotide sequence ID" value="NZ_JAUSVM010000001.1"/>
</dbReference>
<dbReference type="InterPro" id="IPR007329">
    <property type="entry name" value="FMN-bd"/>
</dbReference>
<dbReference type="EMBL" id="JAUSVM010000001">
    <property type="protein sequence ID" value="MDQ0424425.1"/>
    <property type="molecule type" value="Genomic_DNA"/>
</dbReference>
<name>A0ABU0GGD6_9CELL</name>
<organism evidence="3 4">
    <name type="scientific">Cellulomonas iranensis</name>
    <dbReference type="NCBI Taxonomy" id="76862"/>
    <lineage>
        <taxon>Bacteria</taxon>
        <taxon>Bacillati</taxon>
        <taxon>Actinomycetota</taxon>
        <taxon>Actinomycetes</taxon>
        <taxon>Micrococcales</taxon>
        <taxon>Cellulomonadaceae</taxon>
        <taxon>Cellulomonas</taxon>
    </lineage>
</organism>
<dbReference type="SMART" id="SM00900">
    <property type="entry name" value="FMN_bind"/>
    <property type="match status" value="1"/>
</dbReference>
<evidence type="ECO:0000313" key="4">
    <source>
        <dbReference type="Proteomes" id="UP001240250"/>
    </source>
</evidence>
<feature type="compositionally biased region" description="Gly residues" evidence="1">
    <location>
        <begin position="88"/>
        <end position="102"/>
    </location>
</feature>
<evidence type="ECO:0000313" key="3">
    <source>
        <dbReference type="EMBL" id="MDQ0424425.1"/>
    </source>
</evidence>
<protein>
    <submittedName>
        <fullName evidence="3">Uncharacterized protein with FMN-binding domain</fullName>
    </submittedName>
</protein>
<comment type="caution">
    <text evidence="3">The sequence shown here is derived from an EMBL/GenBank/DDBJ whole genome shotgun (WGS) entry which is preliminary data.</text>
</comment>
<feature type="region of interest" description="Disordered" evidence="1">
    <location>
        <begin position="134"/>
        <end position="160"/>
    </location>
</feature>
<feature type="compositionally biased region" description="Low complexity" evidence="1">
    <location>
        <begin position="28"/>
        <end position="87"/>
    </location>
</feature>
<evidence type="ECO:0000256" key="1">
    <source>
        <dbReference type="SAM" id="MobiDB-lite"/>
    </source>
</evidence>
<dbReference type="Gene3D" id="3.90.1010.20">
    <property type="match status" value="1"/>
</dbReference>
<keyword evidence="4" id="KW-1185">Reference proteome</keyword>